<sequence>MTNPRDLARSIGHQVSQSIGRAISEAQRHRPLPADLLESDEAYLAVVDAPGATASDVAVRVTDGRIEVQIDRFREFREGFETVFPGRALALDGSVELPPGADIDTDDATARLTDHGTLEIEIPKVERGTDVPIDAGDADETAADDESGFESIDDGDDDSGATGADAATDGDDAGEKSDD</sequence>
<gene>
    <name evidence="5" type="ORF">HARCEL1_01115</name>
</gene>
<feature type="compositionally biased region" description="Acidic residues" evidence="3">
    <location>
        <begin position="136"/>
        <end position="159"/>
    </location>
</feature>
<feature type="region of interest" description="Disordered" evidence="3">
    <location>
        <begin position="124"/>
        <end position="179"/>
    </location>
</feature>
<reference evidence="5 6" key="1">
    <citation type="submission" date="2018-04" db="EMBL/GenBank/DDBJ databases">
        <title>Halococcoides cellulosivorans gen. nov., sp. nov., an extremely halophilic cellulose-utilizing haloarchaeon from hypersaline lakes.</title>
        <authorList>
            <person name="Sorokin D.Y."/>
            <person name="Toshchakov S.V."/>
            <person name="Samarov N.I."/>
            <person name="Korzhenkov A."/>
            <person name="Kublanov I.V."/>
        </authorList>
    </citation>
    <scope>NUCLEOTIDE SEQUENCE [LARGE SCALE GENOMIC DNA]</scope>
    <source>
        <strain evidence="5 6">HArcel1</strain>
    </source>
</reference>
<evidence type="ECO:0000256" key="3">
    <source>
        <dbReference type="SAM" id="MobiDB-lite"/>
    </source>
</evidence>
<feature type="region of interest" description="Disordered" evidence="3">
    <location>
        <begin position="1"/>
        <end position="29"/>
    </location>
</feature>
<evidence type="ECO:0000256" key="1">
    <source>
        <dbReference type="PROSITE-ProRule" id="PRU00285"/>
    </source>
</evidence>
<dbReference type="AlphaFoldDB" id="A0A2R4WY03"/>
<evidence type="ECO:0000256" key="2">
    <source>
        <dbReference type="RuleBase" id="RU003616"/>
    </source>
</evidence>
<comment type="similarity">
    <text evidence="1 2">Belongs to the small heat shock protein (HSP20) family.</text>
</comment>
<evidence type="ECO:0000313" key="6">
    <source>
        <dbReference type="Proteomes" id="UP000244727"/>
    </source>
</evidence>
<protein>
    <submittedName>
        <fullName evidence="5">Molecular chaperone Hsp20</fullName>
    </submittedName>
</protein>
<dbReference type="Pfam" id="PF00011">
    <property type="entry name" value="HSP20"/>
    <property type="match status" value="1"/>
</dbReference>
<dbReference type="PROSITE" id="PS01031">
    <property type="entry name" value="SHSP"/>
    <property type="match status" value="1"/>
</dbReference>
<dbReference type="Gene3D" id="2.60.40.790">
    <property type="match status" value="1"/>
</dbReference>
<dbReference type="CDD" id="cd06464">
    <property type="entry name" value="ACD_sHsps-like"/>
    <property type="match status" value="1"/>
</dbReference>
<dbReference type="Proteomes" id="UP000244727">
    <property type="component" value="Chromosome"/>
</dbReference>
<keyword evidence="6" id="KW-1185">Reference proteome</keyword>
<dbReference type="InterPro" id="IPR008978">
    <property type="entry name" value="HSP20-like_chaperone"/>
</dbReference>
<name>A0A2R4WY03_9EURY</name>
<accession>A0A2R4WY03</accession>
<proteinExistence type="inferred from homology"/>
<dbReference type="KEGG" id="harc:HARCEL1_01115"/>
<dbReference type="GeneID" id="36511064"/>
<feature type="domain" description="SHSP" evidence="4">
    <location>
        <begin position="23"/>
        <end position="141"/>
    </location>
</feature>
<evidence type="ECO:0000313" key="5">
    <source>
        <dbReference type="EMBL" id="AWB26418.1"/>
    </source>
</evidence>
<organism evidence="5 6">
    <name type="scientific">Halococcoides cellulosivorans</name>
    <dbReference type="NCBI Taxonomy" id="1679096"/>
    <lineage>
        <taxon>Archaea</taxon>
        <taxon>Methanobacteriati</taxon>
        <taxon>Methanobacteriota</taxon>
        <taxon>Stenosarchaea group</taxon>
        <taxon>Halobacteria</taxon>
        <taxon>Halobacteriales</taxon>
        <taxon>Haloarculaceae</taxon>
        <taxon>Halococcoides</taxon>
    </lineage>
</organism>
<dbReference type="InterPro" id="IPR002068">
    <property type="entry name" value="A-crystallin/Hsp20_dom"/>
</dbReference>
<dbReference type="RefSeq" id="WP_108380787.1">
    <property type="nucleotide sequence ID" value="NZ_CP028858.1"/>
</dbReference>
<dbReference type="EMBL" id="CP028858">
    <property type="protein sequence ID" value="AWB26418.1"/>
    <property type="molecule type" value="Genomic_DNA"/>
</dbReference>
<evidence type="ECO:0000259" key="4">
    <source>
        <dbReference type="PROSITE" id="PS01031"/>
    </source>
</evidence>
<dbReference type="SUPFAM" id="SSF49764">
    <property type="entry name" value="HSP20-like chaperones"/>
    <property type="match status" value="1"/>
</dbReference>